<protein>
    <submittedName>
        <fullName evidence="2">OsmC-like protein</fullName>
    </submittedName>
    <submittedName>
        <fullName evidence="3">Uncharacterized OsmC-related protein</fullName>
    </submittedName>
</protein>
<dbReference type="InterPro" id="IPR036102">
    <property type="entry name" value="OsmC/Ohrsf"/>
</dbReference>
<dbReference type="RefSeq" id="WP_092880046.1">
    <property type="nucleotide sequence ID" value="NZ_FOOI01000001.1"/>
</dbReference>
<dbReference type="SUPFAM" id="SSF82784">
    <property type="entry name" value="OsmC-like"/>
    <property type="match status" value="1"/>
</dbReference>
<dbReference type="InterPro" id="IPR052924">
    <property type="entry name" value="OsmC/Ohr_hydroprdx_reductase"/>
</dbReference>
<evidence type="ECO:0000313" key="2">
    <source>
        <dbReference type="EMBL" id="NYH81156.1"/>
    </source>
</evidence>
<keyword evidence="5" id="KW-1185">Reference proteome</keyword>
<dbReference type="OrthoDB" id="9811389at2"/>
<evidence type="ECO:0000256" key="1">
    <source>
        <dbReference type="SAM" id="MobiDB-lite"/>
    </source>
</evidence>
<dbReference type="PANTHER" id="PTHR35368">
    <property type="entry name" value="HYDROPEROXIDE REDUCTASE"/>
    <property type="match status" value="1"/>
</dbReference>
<reference evidence="2 5" key="2">
    <citation type="submission" date="2020-07" db="EMBL/GenBank/DDBJ databases">
        <title>Sequencing the genomes of 1000 actinobacteria strains.</title>
        <authorList>
            <person name="Klenk H.-P."/>
        </authorList>
    </citation>
    <scope>NUCLEOTIDE SEQUENCE [LARGE SCALE GENOMIC DNA]</scope>
    <source>
        <strain evidence="2 5">DSM 45117</strain>
    </source>
</reference>
<feature type="region of interest" description="Disordered" evidence="1">
    <location>
        <begin position="186"/>
        <end position="213"/>
    </location>
</feature>
<dbReference type="Proteomes" id="UP000199052">
    <property type="component" value="Unassembled WGS sequence"/>
</dbReference>
<dbReference type="EMBL" id="FOOI01000001">
    <property type="protein sequence ID" value="SFF65283.1"/>
    <property type="molecule type" value="Genomic_DNA"/>
</dbReference>
<dbReference type="Pfam" id="PF02566">
    <property type="entry name" value="OsmC"/>
    <property type="match status" value="1"/>
</dbReference>
<proteinExistence type="predicted"/>
<dbReference type="Gene3D" id="3.30.300.20">
    <property type="match status" value="1"/>
</dbReference>
<evidence type="ECO:0000313" key="4">
    <source>
        <dbReference type="Proteomes" id="UP000199052"/>
    </source>
</evidence>
<organism evidence="3 4">
    <name type="scientific">Actinopolymorpha cephalotaxi</name>
    <dbReference type="NCBI Taxonomy" id="504797"/>
    <lineage>
        <taxon>Bacteria</taxon>
        <taxon>Bacillati</taxon>
        <taxon>Actinomycetota</taxon>
        <taxon>Actinomycetes</taxon>
        <taxon>Propionibacteriales</taxon>
        <taxon>Actinopolymorphaceae</taxon>
        <taxon>Actinopolymorpha</taxon>
    </lineage>
</organism>
<dbReference type="Proteomes" id="UP000533017">
    <property type="component" value="Unassembled WGS sequence"/>
</dbReference>
<evidence type="ECO:0000313" key="5">
    <source>
        <dbReference type="Proteomes" id="UP000533017"/>
    </source>
</evidence>
<name>A0A1I2KFR1_9ACTN</name>
<gene>
    <name evidence="2" type="ORF">FHR37_000007</name>
    <name evidence="3" type="ORF">SAMN05421678_101240</name>
</gene>
<evidence type="ECO:0000313" key="3">
    <source>
        <dbReference type="EMBL" id="SFF65283.1"/>
    </source>
</evidence>
<dbReference type="InterPro" id="IPR015946">
    <property type="entry name" value="KH_dom-like_a/b"/>
</dbReference>
<dbReference type="EMBL" id="JACBZA010000001">
    <property type="protein sequence ID" value="NYH81156.1"/>
    <property type="molecule type" value="Genomic_DNA"/>
</dbReference>
<reference evidence="3 4" key="1">
    <citation type="submission" date="2016-10" db="EMBL/GenBank/DDBJ databases">
        <authorList>
            <person name="de Groot N.N."/>
        </authorList>
    </citation>
    <scope>NUCLEOTIDE SEQUENCE [LARGE SCALE GENOMIC DNA]</scope>
    <source>
        <strain evidence="3 4">CPCC 202808</strain>
    </source>
</reference>
<dbReference type="InterPro" id="IPR003718">
    <property type="entry name" value="OsmC/Ohr_fam"/>
</dbReference>
<sequence>MTTTAAEKVVNGVDAGRLFQTITAIEQDPAIAKFNFRLSNFWVHGAHNRAVVADFDGARTTHRRDKTYFVYDKDEHPALLGEDRGANPVEYLLAGLAGCVTTTLVYHAAARGITLTRVDAELDGDIDLRGLLGMSEEVRPGYQSIRMTLHVEGDASREELADLVRLAERRSPVADVVMHGTPLRLTLADQDGNKGGPPKKNIPAQETSERGAR</sequence>
<accession>A0A1I2KFR1</accession>
<dbReference type="PANTHER" id="PTHR35368:SF1">
    <property type="entry name" value="HYDROPEROXIDE REDUCTASE"/>
    <property type="match status" value="1"/>
</dbReference>
<dbReference type="AlphaFoldDB" id="A0A1I2KFR1"/>